<name>A0A8T2C3I6_9BRAS</name>
<feature type="region of interest" description="Disordered" evidence="1">
    <location>
        <begin position="130"/>
        <end position="172"/>
    </location>
</feature>
<reference evidence="3 4" key="1">
    <citation type="submission" date="2020-12" db="EMBL/GenBank/DDBJ databases">
        <title>Concerted genomic and epigenomic changes stabilize Arabidopsis allopolyploids.</title>
        <authorList>
            <person name="Chen Z."/>
        </authorList>
    </citation>
    <scope>NUCLEOTIDE SEQUENCE [LARGE SCALE GENOMIC DNA]</scope>
    <source>
        <strain evidence="3">Allo738</strain>
        <tissue evidence="3">Leaf</tissue>
    </source>
</reference>
<evidence type="ECO:0000259" key="2">
    <source>
        <dbReference type="Pfam" id="PF14392"/>
    </source>
</evidence>
<dbReference type="EMBL" id="JAEFBK010000006">
    <property type="protein sequence ID" value="KAG7594658.1"/>
    <property type="molecule type" value="Genomic_DNA"/>
</dbReference>
<feature type="domain" description="Zinc knuckle CX2CX4HX4C" evidence="2">
    <location>
        <begin position="1"/>
        <end position="28"/>
    </location>
</feature>
<evidence type="ECO:0000313" key="4">
    <source>
        <dbReference type="Proteomes" id="UP000694240"/>
    </source>
</evidence>
<feature type="compositionally biased region" description="Polar residues" evidence="1">
    <location>
        <begin position="37"/>
        <end position="47"/>
    </location>
</feature>
<accession>A0A8T2C3I6</accession>
<dbReference type="InterPro" id="IPR025836">
    <property type="entry name" value="Zn_knuckle_CX2CX4HX4C"/>
</dbReference>
<proteinExistence type="predicted"/>
<gene>
    <name evidence="3" type="ORF">ISN45_Aa01g034020</name>
</gene>
<protein>
    <submittedName>
        <fullName evidence="3">Zinc knuckle CX2CX4HX4C</fullName>
    </submittedName>
</protein>
<evidence type="ECO:0000256" key="1">
    <source>
        <dbReference type="SAM" id="MobiDB-lite"/>
    </source>
</evidence>
<feature type="compositionally biased region" description="Pro residues" evidence="1">
    <location>
        <begin position="90"/>
        <end position="102"/>
    </location>
</feature>
<dbReference type="AlphaFoldDB" id="A0A8T2C3I6"/>
<comment type="caution">
    <text evidence="3">The sequence shown here is derived from an EMBL/GenBank/DDBJ whole genome shotgun (WGS) entry which is preliminary data.</text>
</comment>
<dbReference type="Proteomes" id="UP000694240">
    <property type="component" value="Chromosome 6"/>
</dbReference>
<feature type="region of interest" description="Disordered" evidence="1">
    <location>
        <begin position="27"/>
        <end position="107"/>
    </location>
</feature>
<organism evidence="3 4">
    <name type="scientific">Arabidopsis thaliana x Arabidopsis arenosa</name>
    <dbReference type="NCBI Taxonomy" id="1240361"/>
    <lineage>
        <taxon>Eukaryota</taxon>
        <taxon>Viridiplantae</taxon>
        <taxon>Streptophyta</taxon>
        <taxon>Embryophyta</taxon>
        <taxon>Tracheophyta</taxon>
        <taxon>Spermatophyta</taxon>
        <taxon>Magnoliopsida</taxon>
        <taxon>eudicotyledons</taxon>
        <taxon>Gunneridae</taxon>
        <taxon>Pentapetalae</taxon>
        <taxon>rosids</taxon>
        <taxon>malvids</taxon>
        <taxon>Brassicales</taxon>
        <taxon>Brassicaceae</taxon>
        <taxon>Camelineae</taxon>
        <taxon>Arabidopsis</taxon>
    </lineage>
</organism>
<feature type="compositionally biased region" description="Low complexity" evidence="1">
    <location>
        <begin position="153"/>
        <end position="162"/>
    </location>
</feature>
<keyword evidence="4" id="KW-1185">Reference proteome</keyword>
<dbReference type="Pfam" id="PF14392">
    <property type="entry name" value="zf-CCHC_4"/>
    <property type="match status" value="1"/>
</dbReference>
<sequence length="172" mass="19289">MICFQYERLRRICTNCLRLTHHASQCPYNQYPPTPRNSPVTPASPISNEGRITPEFHGVPAYTGRYDDELQRSSFNSQSQVSEDSFPTPLSQPPRLESPPLNPDELAEAFPYFPTTDIEGIPHFAVPISHSESQGSQHFAVPLPQTAQGRQQSSTSSNIPSSFDYDKTSKMF</sequence>
<feature type="compositionally biased region" description="Polar residues" evidence="1">
    <location>
        <begin position="72"/>
        <end position="89"/>
    </location>
</feature>
<evidence type="ECO:0000313" key="3">
    <source>
        <dbReference type="EMBL" id="KAG7594658.1"/>
    </source>
</evidence>